<dbReference type="GO" id="GO:0000470">
    <property type="term" value="P:maturation of LSU-rRNA"/>
    <property type="evidence" value="ECO:0007669"/>
    <property type="project" value="TreeGrafter"/>
</dbReference>
<dbReference type="InterPro" id="IPR007174">
    <property type="entry name" value="Las1"/>
</dbReference>
<accession>A0A9Q0C3R2</accession>
<dbReference type="PANTHER" id="PTHR15002:SF0">
    <property type="entry name" value="RIBOSOMAL BIOGENESIS PROTEIN LAS1L"/>
    <property type="match status" value="1"/>
</dbReference>
<reference evidence="1" key="1">
    <citation type="journal article" date="2022" name="Cell">
        <title>Repeat-based holocentromeres influence genome architecture and karyotype evolution.</title>
        <authorList>
            <person name="Hofstatter P.G."/>
            <person name="Thangavel G."/>
            <person name="Lux T."/>
            <person name="Neumann P."/>
            <person name="Vondrak T."/>
            <person name="Novak P."/>
            <person name="Zhang M."/>
            <person name="Costa L."/>
            <person name="Castellani M."/>
            <person name="Scott A."/>
            <person name="Toegelov H."/>
            <person name="Fuchs J."/>
            <person name="Mata-Sucre Y."/>
            <person name="Dias Y."/>
            <person name="Vanzela A.L.L."/>
            <person name="Huettel B."/>
            <person name="Almeida C.C.S."/>
            <person name="Simkova H."/>
            <person name="Souza G."/>
            <person name="Pedrosa-Harand A."/>
            <person name="Macas J."/>
            <person name="Mayer K.F.X."/>
            <person name="Houben A."/>
            <person name="Marques A."/>
        </authorList>
    </citation>
    <scope>NUCLEOTIDE SEQUENCE</scope>
    <source>
        <strain evidence="1">RhyBre1mFocal</strain>
    </source>
</reference>
<dbReference type="GO" id="GO:0000460">
    <property type="term" value="P:maturation of 5.8S rRNA"/>
    <property type="evidence" value="ECO:0007669"/>
    <property type="project" value="TreeGrafter"/>
</dbReference>
<dbReference type="Pfam" id="PF04031">
    <property type="entry name" value="Las1"/>
    <property type="match status" value="1"/>
</dbReference>
<keyword evidence="2" id="KW-1185">Reference proteome</keyword>
<proteinExistence type="predicted"/>
<evidence type="ECO:0008006" key="3">
    <source>
        <dbReference type="Google" id="ProtNLM"/>
    </source>
</evidence>
<dbReference type="PANTHER" id="PTHR15002">
    <property type="entry name" value="RIBOSOMAL BIOGENESIS PROTEIN LAS1L"/>
    <property type="match status" value="1"/>
</dbReference>
<dbReference type="Proteomes" id="UP001151287">
    <property type="component" value="Unassembled WGS sequence"/>
</dbReference>
<comment type="caution">
    <text evidence="1">The sequence shown here is derived from an EMBL/GenBank/DDBJ whole genome shotgun (WGS) entry which is preliminary data.</text>
</comment>
<evidence type="ECO:0000313" key="1">
    <source>
        <dbReference type="EMBL" id="KAJ1686747.1"/>
    </source>
</evidence>
<dbReference type="OrthoDB" id="10263222at2759"/>
<dbReference type="GO" id="GO:0004519">
    <property type="term" value="F:endonuclease activity"/>
    <property type="evidence" value="ECO:0007669"/>
    <property type="project" value="InterPro"/>
</dbReference>
<gene>
    <name evidence="1" type="ORF">LUZ63_018137</name>
</gene>
<name>A0A9Q0C3R2_9POAL</name>
<evidence type="ECO:0000313" key="2">
    <source>
        <dbReference type="Proteomes" id="UP001151287"/>
    </source>
</evidence>
<organism evidence="1 2">
    <name type="scientific">Rhynchospora breviuscula</name>
    <dbReference type="NCBI Taxonomy" id="2022672"/>
    <lineage>
        <taxon>Eukaryota</taxon>
        <taxon>Viridiplantae</taxon>
        <taxon>Streptophyta</taxon>
        <taxon>Embryophyta</taxon>
        <taxon>Tracheophyta</taxon>
        <taxon>Spermatophyta</taxon>
        <taxon>Magnoliopsida</taxon>
        <taxon>Liliopsida</taxon>
        <taxon>Poales</taxon>
        <taxon>Cyperaceae</taxon>
        <taxon>Cyperoideae</taxon>
        <taxon>Rhynchosporeae</taxon>
        <taxon>Rhynchospora</taxon>
    </lineage>
</organism>
<dbReference type="GO" id="GO:0030687">
    <property type="term" value="C:preribosome, large subunit precursor"/>
    <property type="evidence" value="ECO:0007669"/>
    <property type="project" value="TreeGrafter"/>
</dbReference>
<dbReference type="EMBL" id="JAMQYH010000005">
    <property type="protein sequence ID" value="KAJ1686747.1"/>
    <property type="molecule type" value="Genomic_DNA"/>
</dbReference>
<dbReference type="AlphaFoldDB" id="A0A9Q0C3R2"/>
<protein>
    <recommendedName>
        <fullName evidence="3">Ribosomal biogenesis protein LAS1L</fullName>
    </recommendedName>
</protein>
<sequence length="718" mass="80742">MANNLEELLLYKLALEFLISYYLHKASITHSDQGLIFIELFGLDFVITRGLKKEAPLNPHRNHKTCALFSAACLTLILLSPVLKGFRVLVPISSMEEVVGAERELLAGYKLVPWSSWDQWNFVRENIFSSSAESVSAALGRISGWRSRGCLPIPIDVTAAFVEIQQQDPFFRKGIIDSASVSEEVLAMLYSMAIMRLVNGFMENAHKKTGRSISELAEAAGIPRVLVDIRHESSHRDLPSLRLLRSASIKAIDWLKANYWEPQKNAIPDVYKEIRPKVRAMLYYIKTKETKRALTETKVKRVGRPVLLGCNKLSSQIIGKSQSASRSNAGFERLITKAVKAISKLYSAYPSEVVSVLLEFFKLDGPDYSNSVDEDLLENYDSDGLKPLLVSFNDMKNIITKLSSKEPRLVLSMLKTVIEMMEAKQSLKGECSHSEKSKPFSESPLTSNLSSLFLWLITTLKVLQETGNISIVSDVALPSSDKNSVPTFCLSKLLKRCLHLTIFGEKNIVNSALILLDMVESHAVKDKLKKFLSLGSQSSFTEEIAFSSHKTMPLEHENSIKKATEEHENLKLKSKRHRIKNSDQGDNNAWSVAKAWIPCPIGMIPCSFSSTGVLPSLYLGTTRTVKVKQTLKENKEPLYNEKHKRNETQCVDEPVENERAVKKPRQSLHSCQVELPEVKYPMKGMLLIDGIWKKVSEEELTLLQSGIRTFERSNAVQH</sequence>
<dbReference type="GO" id="GO:0090730">
    <property type="term" value="C:Las1 complex"/>
    <property type="evidence" value="ECO:0007669"/>
    <property type="project" value="InterPro"/>
</dbReference>